<evidence type="ECO:0000256" key="1">
    <source>
        <dbReference type="SAM" id="MobiDB-lite"/>
    </source>
</evidence>
<protein>
    <submittedName>
        <fullName evidence="2">Uncharacterized protein</fullName>
    </submittedName>
</protein>
<dbReference type="Proteomes" id="UP000224567">
    <property type="component" value="Unassembled WGS sequence"/>
</dbReference>
<evidence type="ECO:0000313" key="3">
    <source>
        <dbReference type="Proteomes" id="UP000224567"/>
    </source>
</evidence>
<feature type="region of interest" description="Disordered" evidence="1">
    <location>
        <begin position="67"/>
        <end position="96"/>
    </location>
</feature>
<name>A0A2G2UXN3_CAPBA</name>
<evidence type="ECO:0000313" key="2">
    <source>
        <dbReference type="EMBL" id="PHT25388.1"/>
    </source>
</evidence>
<sequence length="96" mass="10942">MGRDEPERQRAESQWNVEARPLSHLQYPVAYLSRLQRSLPSARWKLYFKEAAVILASQRLSQRHVPLGVEAPTVGQQADDVPPQPNSPPDNVFRPD</sequence>
<reference evidence="2 3" key="1">
    <citation type="journal article" date="2017" name="Genome Biol.">
        <title>New reference genome sequences of hot pepper reveal the massive evolution of plant disease-resistance genes by retroduplication.</title>
        <authorList>
            <person name="Kim S."/>
            <person name="Park J."/>
            <person name="Yeom S.I."/>
            <person name="Kim Y.M."/>
            <person name="Seo E."/>
            <person name="Kim K.T."/>
            <person name="Kim M.S."/>
            <person name="Lee J.M."/>
            <person name="Cheong K."/>
            <person name="Shin H.S."/>
            <person name="Kim S.B."/>
            <person name="Han K."/>
            <person name="Lee J."/>
            <person name="Park M."/>
            <person name="Lee H.A."/>
            <person name="Lee H.Y."/>
            <person name="Lee Y."/>
            <person name="Oh S."/>
            <person name="Lee J.H."/>
            <person name="Choi E."/>
            <person name="Choi E."/>
            <person name="Lee S.E."/>
            <person name="Jeon J."/>
            <person name="Kim H."/>
            <person name="Choi G."/>
            <person name="Song H."/>
            <person name="Lee J."/>
            <person name="Lee S.C."/>
            <person name="Kwon J.K."/>
            <person name="Lee H.Y."/>
            <person name="Koo N."/>
            <person name="Hong Y."/>
            <person name="Kim R.W."/>
            <person name="Kang W.H."/>
            <person name="Huh J.H."/>
            <person name="Kang B.C."/>
            <person name="Yang T.J."/>
            <person name="Lee Y.H."/>
            <person name="Bennetzen J.L."/>
            <person name="Choi D."/>
        </authorList>
    </citation>
    <scope>NUCLEOTIDE SEQUENCE [LARGE SCALE GENOMIC DNA]</scope>
    <source>
        <strain evidence="3">cv. PBC81</strain>
    </source>
</reference>
<dbReference type="EMBL" id="MLFT02001903">
    <property type="protein sequence ID" value="PHT25388.1"/>
    <property type="molecule type" value="Genomic_DNA"/>
</dbReference>
<organism evidence="2 3">
    <name type="scientific">Capsicum baccatum</name>
    <name type="common">Peruvian pepper</name>
    <dbReference type="NCBI Taxonomy" id="33114"/>
    <lineage>
        <taxon>Eukaryota</taxon>
        <taxon>Viridiplantae</taxon>
        <taxon>Streptophyta</taxon>
        <taxon>Embryophyta</taxon>
        <taxon>Tracheophyta</taxon>
        <taxon>Spermatophyta</taxon>
        <taxon>Magnoliopsida</taxon>
        <taxon>eudicotyledons</taxon>
        <taxon>Gunneridae</taxon>
        <taxon>Pentapetalae</taxon>
        <taxon>asterids</taxon>
        <taxon>lamiids</taxon>
        <taxon>Solanales</taxon>
        <taxon>Solanaceae</taxon>
        <taxon>Solanoideae</taxon>
        <taxon>Capsiceae</taxon>
        <taxon>Capsicum</taxon>
    </lineage>
</organism>
<dbReference type="AlphaFoldDB" id="A0A2G2UXN3"/>
<keyword evidence="3" id="KW-1185">Reference proteome</keyword>
<comment type="caution">
    <text evidence="2">The sequence shown here is derived from an EMBL/GenBank/DDBJ whole genome shotgun (WGS) entry which is preliminary data.</text>
</comment>
<gene>
    <name evidence="2" type="ORF">CQW23_34983</name>
</gene>
<accession>A0A2G2UXN3</accession>
<dbReference type="OrthoDB" id="1436341at2759"/>
<reference evidence="3" key="2">
    <citation type="journal article" date="2017" name="J. Anim. Genet.">
        <title>Multiple reference genome sequences of hot pepper reveal the massive evolution of plant disease resistance genes by retroduplication.</title>
        <authorList>
            <person name="Kim S."/>
            <person name="Park J."/>
            <person name="Yeom S.-I."/>
            <person name="Kim Y.-M."/>
            <person name="Seo E."/>
            <person name="Kim K.-T."/>
            <person name="Kim M.-S."/>
            <person name="Lee J.M."/>
            <person name="Cheong K."/>
            <person name="Shin H.-S."/>
            <person name="Kim S.-B."/>
            <person name="Han K."/>
            <person name="Lee J."/>
            <person name="Park M."/>
            <person name="Lee H.-A."/>
            <person name="Lee H.-Y."/>
            <person name="Lee Y."/>
            <person name="Oh S."/>
            <person name="Lee J.H."/>
            <person name="Choi E."/>
            <person name="Choi E."/>
            <person name="Lee S.E."/>
            <person name="Jeon J."/>
            <person name="Kim H."/>
            <person name="Choi G."/>
            <person name="Song H."/>
            <person name="Lee J."/>
            <person name="Lee S.-C."/>
            <person name="Kwon J.-K."/>
            <person name="Lee H.-Y."/>
            <person name="Koo N."/>
            <person name="Hong Y."/>
            <person name="Kim R.W."/>
            <person name="Kang W.-H."/>
            <person name="Huh J.H."/>
            <person name="Kang B.-C."/>
            <person name="Yang T.-J."/>
            <person name="Lee Y.-H."/>
            <person name="Bennetzen J.L."/>
            <person name="Choi D."/>
        </authorList>
    </citation>
    <scope>NUCLEOTIDE SEQUENCE [LARGE SCALE GENOMIC DNA]</scope>
    <source>
        <strain evidence="3">cv. PBC81</strain>
    </source>
</reference>
<proteinExistence type="predicted"/>